<dbReference type="PaxDb" id="8022-A0A060VUQ4"/>
<evidence type="ECO:0000256" key="1">
    <source>
        <dbReference type="SAM" id="MobiDB-lite"/>
    </source>
</evidence>
<gene>
    <name evidence="2" type="ORF">GSONMT00078123001</name>
</gene>
<reference evidence="2" key="1">
    <citation type="journal article" date="2014" name="Nat. Commun.">
        <title>The rainbow trout genome provides novel insights into evolution after whole-genome duplication in vertebrates.</title>
        <authorList>
            <person name="Berthelot C."/>
            <person name="Brunet F."/>
            <person name="Chalopin D."/>
            <person name="Juanchich A."/>
            <person name="Bernard M."/>
            <person name="Noel B."/>
            <person name="Bento P."/>
            <person name="Da Silva C."/>
            <person name="Labadie K."/>
            <person name="Alberti A."/>
            <person name="Aury J.M."/>
            <person name="Louis A."/>
            <person name="Dehais P."/>
            <person name="Bardou P."/>
            <person name="Montfort J."/>
            <person name="Klopp C."/>
            <person name="Cabau C."/>
            <person name="Gaspin C."/>
            <person name="Thorgaard G.H."/>
            <person name="Boussaha M."/>
            <person name="Quillet E."/>
            <person name="Guyomard R."/>
            <person name="Galiana D."/>
            <person name="Bobe J."/>
            <person name="Volff J.N."/>
            <person name="Genet C."/>
            <person name="Wincker P."/>
            <person name="Jaillon O."/>
            <person name="Roest Crollius H."/>
            <person name="Guiguen Y."/>
        </authorList>
    </citation>
    <scope>NUCLEOTIDE SEQUENCE [LARGE SCALE GENOMIC DNA]</scope>
</reference>
<reference evidence="2" key="2">
    <citation type="submission" date="2014-03" db="EMBL/GenBank/DDBJ databases">
        <authorList>
            <person name="Genoscope - CEA"/>
        </authorList>
    </citation>
    <scope>NUCLEOTIDE SEQUENCE</scope>
</reference>
<dbReference type="Proteomes" id="UP000193380">
    <property type="component" value="Unassembled WGS sequence"/>
</dbReference>
<evidence type="ECO:0000313" key="2">
    <source>
        <dbReference type="EMBL" id="CDQ58571.1"/>
    </source>
</evidence>
<evidence type="ECO:0000313" key="3">
    <source>
        <dbReference type="Proteomes" id="UP000193380"/>
    </source>
</evidence>
<protein>
    <submittedName>
        <fullName evidence="2">Uncharacterized protein</fullName>
    </submittedName>
</protein>
<feature type="compositionally biased region" description="Basic and acidic residues" evidence="1">
    <location>
        <begin position="65"/>
        <end position="74"/>
    </location>
</feature>
<sequence length="118" mass="13086">MRSKLLSVELRDRILSGHRSGEGYIEGLQEHIILKWKKFGTTETVPRAGQPGQTEQSGEKGLGQEGEKEPDGHSEFLCGVGRTFQKDNHLCSRCAKLVVSYPRRLEAVITAKGASTKY</sequence>
<dbReference type="EMBL" id="FR904307">
    <property type="protein sequence ID" value="CDQ58571.1"/>
    <property type="molecule type" value="Genomic_DNA"/>
</dbReference>
<accession>A0A060VUQ4</accession>
<dbReference type="AlphaFoldDB" id="A0A060VUQ4"/>
<feature type="region of interest" description="Disordered" evidence="1">
    <location>
        <begin position="43"/>
        <end position="74"/>
    </location>
</feature>
<organism evidence="2 3">
    <name type="scientific">Oncorhynchus mykiss</name>
    <name type="common">Rainbow trout</name>
    <name type="synonym">Salmo gairdneri</name>
    <dbReference type="NCBI Taxonomy" id="8022"/>
    <lineage>
        <taxon>Eukaryota</taxon>
        <taxon>Metazoa</taxon>
        <taxon>Chordata</taxon>
        <taxon>Craniata</taxon>
        <taxon>Vertebrata</taxon>
        <taxon>Euteleostomi</taxon>
        <taxon>Actinopterygii</taxon>
        <taxon>Neopterygii</taxon>
        <taxon>Teleostei</taxon>
        <taxon>Protacanthopterygii</taxon>
        <taxon>Salmoniformes</taxon>
        <taxon>Salmonidae</taxon>
        <taxon>Salmoninae</taxon>
        <taxon>Oncorhynchus</taxon>
    </lineage>
</organism>
<name>A0A060VUQ4_ONCMY</name>
<proteinExistence type="predicted"/>